<dbReference type="AlphaFoldDB" id="A0A835QHS9"/>
<evidence type="ECO:0000313" key="3">
    <source>
        <dbReference type="Proteomes" id="UP000636800"/>
    </source>
</evidence>
<feature type="compositionally biased region" description="Basic residues" evidence="1">
    <location>
        <begin position="28"/>
        <end position="38"/>
    </location>
</feature>
<gene>
    <name evidence="2" type="ORF">HPP92_014676</name>
</gene>
<reference evidence="2 3" key="1">
    <citation type="journal article" date="2020" name="Nat. Food">
        <title>A phased Vanilla planifolia genome enables genetic improvement of flavour and production.</title>
        <authorList>
            <person name="Hasing T."/>
            <person name="Tang H."/>
            <person name="Brym M."/>
            <person name="Khazi F."/>
            <person name="Huang T."/>
            <person name="Chambers A.H."/>
        </authorList>
    </citation>
    <scope>NUCLEOTIDE SEQUENCE [LARGE SCALE GENOMIC DNA]</scope>
    <source>
        <tissue evidence="2">Leaf</tissue>
    </source>
</reference>
<dbReference type="OrthoDB" id="284275at2759"/>
<keyword evidence="3" id="KW-1185">Reference proteome</keyword>
<dbReference type="Proteomes" id="UP000636800">
    <property type="component" value="Chromosome 7"/>
</dbReference>
<evidence type="ECO:0000256" key="1">
    <source>
        <dbReference type="SAM" id="MobiDB-lite"/>
    </source>
</evidence>
<feature type="region of interest" description="Disordered" evidence="1">
    <location>
        <begin position="1"/>
        <end position="63"/>
    </location>
</feature>
<protein>
    <submittedName>
        <fullName evidence="2">Uncharacterized protein</fullName>
    </submittedName>
</protein>
<sequence>MTARKADALCDGRAKQAEDHENEAATDRRRRQQRRYGKQRSLIPRSRWTASENDGQAEDIGGK</sequence>
<organism evidence="2 3">
    <name type="scientific">Vanilla planifolia</name>
    <name type="common">Vanilla</name>
    <dbReference type="NCBI Taxonomy" id="51239"/>
    <lineage>
        <taxon>Eukaryota</taxon>
        <taxon>Viridiplantae</taxon>
        <taxon>Streptophyta</taxon>
        <taxon>Embryophyta</taxon>
        <taxon>Tracheophyta</taxon>
        <taxon>Spermatophyta</taxon>
        <taxon>Magnoliopsida</taxon>
        <taxon>Liliopsida</taxon>
        <taxon>Asparagales</taxon>
        <taxon>Orchidaceae</taxon>
        <taxon>Vanilloideae</taxon>
        <taxon>Vanilleae</taxon>
        <taxon>Vanilla</taxon>
    </lineage>
</organism>
<dbReference type="EMBL" id="JADCNL010000007">
    <property type="protein sequence ID" value="KAG0472819.1"/>
    <property type="molecule type" value="Genomic_DNA"/>
</dbReference>
<proteinExistence type="predicted"/>
<evidence type="ECO:0000313" key="2">
    <source>
        <dbReference type="EMBL" id="KAG0472819.1"/>
    </source>
</evidence>
<accession>A0A835QHS9</accession>
<comment type="caution">
    <text evidence="2">The sequence shown here is derived from an EMBL/GenBank/DDBJ whole genome shotgun (WGS) entry which is preliminary data.</text>
</comment>
<feature type="compositionally biased region" description="Basic and acidic residues" evidence="1">
    <location>
        <begin position="1"/>
        <end position="27"/>
    </location>
</feature>
<name>A0A835QHS9_VANPL</name>